<feature type="compositionally biased region" description="Polar residues" evidence="1">
    <location>
        <begin position="393"/>
        <end position="410"/>
    </location>
</feature>
<dbReference type="Pfam" id="PF17784">
    <property type="entry name" value="Sulfotransfer_4"/>
    <property type="match status" value="1"/>
</dbReference>
<dbReference type="PANTHER" id="PTHR36978:SF4">
    <property type="entry name" value="P-LOOP CONTAINING NUCLEOSIDE TRIPHOSPHATE HYDROLASE PROTEIN"/>
    <property type="match status" value="1"/>
</dbReference>
<dbReference type="SUPFAM" id="SSF52540">
    <property type="entry name" value="P-loop containing nucleoside triphosphate hydrolases"/>
    <property type="match status" value="1"/>
</dbReference>
<dbReference type="OrthoDB" id="408152at2759"/>
<evidence type="ECO:0008006" key="5">
    <source>
        <dbReference type="Google" id="ProtNLM"/>
    </source>
</evidence>
<keyword evidence="2" id="KW-0812">Transmembrane</keyword>
<comment type="caution">
    <text evidence="3">The sequence shown here is derived from an EMBL/GenBank/DDBJ whole genome shotgun (WGS) entry which is preliminary data.</text>
</comment>
<feature type="compositionally biased region" description="Low complexity" evidence="1">
    <location>
        <begin position="312"/>
        <end position="333"/>
    </location>
</feature>
<gene>
    <name evidence="3" type="ORF">FLONG3_5848</name>
</gene>
<sequence>MTNSATKPKREMKVLSLGLPRTGSASMAEALTILGYKNVYHATQAIDSPKDWAILERACDASFPNLPSYTGKPLTREDWDELWGHCEATTDVASFFAPQLIEMYPDAKVILAIRDYEPWFKSVDQTLLQSLWNPIAQFSISVVEPVLGSAIGRSVRKQLLGLFGAQTVEEARRNARETWERHHRVIREIVPEGQLLEYRMGQGWEPICEFLDKPVPEEEFPWVNEAAELKKVIAAKIKRNLAAAAVVLLPWVGAVSIVGAGVKETIVPSNTEGYNTNARSYNNESSDLNTSSYDSESSNYNTESSHFRNENNDGINNNNNYDNRSYNNNRNDNTSSGVYNAVTENNTQQREFGSSNNRNNASLESTSNQRHQNEGVRTGDKIKSMVEDIPGVPSSSTQDKPTFNTPSYQKDTQRRTSSHASADALPHSMKKHLG</sequence>
<keyword evidence="2" id="KW-0472">Membrane</keyword>
<dbReference type="AlphaFoldDB" id="A0A395SRQ8"/>
<reference evidence="3 4" key="1">
    <citation type="journal article" date="2018" name="PLoS Pathog.">
        <title>Evolution of structural diversity of trichothecenes, a family of toxins produced by plant pathogenic and entomopathogenic fungi.</title>
        <authorList>
            <person name="Proctor R.H."/>
            <person name="McCormick S.P."/>
            <person name="Kim H.S."/>
            <person name="Cardoza R.E."/>
            <person name="Stanley A.M."/>
            <person name="Lindo L."/>
            <person name="Kelly A."/>
            <person name="Brown D.W."/>
            <person name="Lee T."/>
            <person name="Vaughan M.M."/>
            <person name="Alexander N.J."/>
            <person name="Busman M."/>
            <person name="Gutierrez S."/>
        </authorList>
    </citation>
    <scope>NUCLEOTIDE SEQUENCE [LARGE SCALE GENOMIC DNA]</scope>
    <source>
        <strain evidence="3 4">NRRL 20695</strain>
    </source>
</reference>
<keyword evidence="4" id="KW-1185">Reference proteome</keyword>
<name>A0A395SRQ8_9HYPO</name>
<feature type="compositionally biased region" description="Basic and acidic residues" evidence="1">
    <location>
        <begin position="371"/>
        <end position="386"/>
    </location>
</feature>
<dbReference type="InterPro" id="IPR040632">
    <property type="entry name" value="Sulfotransfer_4"/>
</dbReference>
<feature type="compositionally biased region" description="Polar residues" evidence="1">
    <location>
        <begin position="268"/>
        <end position="304"/>
    </location>
</feature>
<dbReference type="PANTHER" id="PTHR36978">
    <property type="entry name" value="P-LOOP CONTAINING NUCLEOTIDE TRIPHOSPHATE HYDROLASE"/>
    <property type="match status" value="1"/>
</dbReference>
<dbReference type="Proteomes" id="UP000266234">
    <property type="component" value="Unassembled WGS sequence"/>
</dbReference>
<dbReference type="STRING" id="694270.A0A395SRQ8"/>
<feature type="region of interest" description="Disordered" evidence="1">
    <location>
        <begin position="268"/>
        <end position="434"/>
    </location>
</feature>
<dbReference type="Gene3D" id="3.40.50.300">
    <property type="entry name" value="P-loop containing nucleotide triphosphate hydrolases"/>
    <property type="match status" value="1"/>
</dbReference>
<evidence type="ECO:0000313" key="4">
    <source>
        <dbReference type="Proteomes" id="UP000266234"/>
    </source>
</evidence>
<dbReference type="InterPro" id="IPR027417">
    <property type="entry name" value="P-loop_NTPase"/>
</dbReference>
<evidence type="ECO:0000256" key="1">
    <source>
        <dbReference type="SAM" id="MobiDB-lite"/>
    </source>
</evidence>
<proteinExistence type="predicted"/>
<keyword evidence="2" id="KW-1133">Transmembrane helix</keyword>
<evidence type="ECO:0000313" key="3">
    <source>
        <dbReference type="EMBL" id="RGP75164.1"/>
    </source>
</evidence>
<feature type="compositionally biased region" description="Polar residues" evidence="1">
    <location>
        <begin position="334"/>
        <end position="370"/>
    </location>
</feature>
<evidence type="ECO:0000256" key="2">
    <source>
        <dbReference type="SAM" id="Phobius"/>
    </source>
</evidence>
<organism evidence="3 4">
    <name type="scientific">Fusarium longipes</name>
    <dbReference type="NCBI Taxonomy" id="694270"/>
    <lineage>
        <taxon>Eukaryota</taxon>
        <taxon>Fungi</taxon>
        <taxon>Dikarya</taxon>
        <taxon>Ascomycota</taxon>
        <taxon>Pezizomycotina</taxon>
        <taxon>Sordariomycetes</taxon>
        <taxon>Hypocreomycetidae</taxon>
        <taxon>Hypocreales</taxon>
        <taxon>Nectriaceae</taxon>
        <taxon>Fusarium</taxon>
    </lineage>
</organism>
<dbReference type="EMBL" id="PXOG01000124">
    <property type="protein sequence ID" value="RGP75164.1"/>
    <property type="molecule type" value="Genomic_DNA"/>
</dbReference>
<feature type="transmembrane region" description="Helical" evidence="2">
    <location>
        <begin position="241"/>
        <end position="262"/>
    </location>
</feature>
<protein>
    <recommendedName>
        <fullName evidence="5">Nad dependent epimerase dehydratase</fullName>
    </recommendedName>
</protein>
<accession>A0A395SRQ8</accession>